<dbReference type="PROSITE" id="PS50021">
    <property type="entry name" value="CH"/>
    <property type="match status" value="1"/>
</dbReference>
<dbReference type="Proteomes" id="UP000749559">
    <property type="component" value="Unassembled WGS sequence"/>
</dbReference>
<dbReference type="Gene3D" id="2.10.110.10">
    <property type="entry name" value="Cysteine Rich Protein"/>
    <property type="match status" value="1"/>
</dbReference>
<dbReference type="InterPro" id="IPR050540">
    <property type="entry name" value="F-actin_Monoox_Mical"/>
</dbReference>
<keyword evidence="2" id="KW-0597">Phosphoprotein</keyword>
<dbReference type="InterPro" id="IPR001715">
    <property type="entry name" value="CH_dom"/>
</dbReference>
<dbReference type="EMBL" id="CAIIXF020000009">
    <property type="protein sequence ID" value="CAH1793684.1"/>
    <property type="molecule type" value="Genomic_DNA"/>
</dbReference>
<feature type="compositionally biased region" description="Basic and acidic residues" evidence="5">
    <location>
        <begin position="417"/>
        <end position="448"/>
    </location>
</feature>
<sequence length="1140" mass="128349">MAGKVKGLETWCRKQTTGYKDVHITNMTSSWRDGLAFCALIHKYRPDLIDFDSLSKGNVLENNQLAFKVANEQLNIPALLDAEDMVRLKTPDRLSIVTYVSQYYNCFKDKKPEGGPLIKKKFGNESAVKKQVSAAPAPGSKRPPGPAGQARPAAKRSTLGDTCAICKTKVYLIERHILANTLYHRSCFRDFQSGKPPQAPKAQPLREPQKPKESPKEPLKPVARNLANSNDSLNSDTRAKAKSKFYTSEDSSTESLTKIDKSLKSRSKFYSEDVSKSTENVTQSHSSTPAKRDNNLKAKFFASAETLSSNATLNEKKSQESLHKLDTVKTKPHEHEVKLAVKETARKDSKKVDKPIPSPRTKSPVQVETNKSSDDIWQVMPNDKKDPVKDVNDKVDIPQKAPRPETRPKSVVTLRPKLPDFNDKKEHDVIPHDKTDPSQKAQKPETRPKSVTSRPKLPDIVQKPDKVTRATSEIISTESKKVQEINVKENTKIEETKDNLKNEPESKKTTDLIKEKPKEAIPEEKASYDDDLNPFGSDSDDDLTEAINSNTPYVKLEVKENDLELSKFNENIKDTEEKVPESIKEVVDIAEKTAVEVTPKDSIIKDNDTENIPKEIKTKPAENEHNIPTVETEAKVDTSEDISSTNVVQPSAAEPETTVVPKTVVPPKTVMLSTSQSDIEEDTESEFPSDTKSELEKLNEMRKASKLAESPRIESDEEQDNTDPPKAEEKSKSPPVATVAPMTKPGSPKPKPRQKKVQKGDLSPPPQSGGNFIDVDQLKQSIDPFASDDEMDVHQQQTKHYDTSLNPFDCSEDDLHIEITPEMEQEAKDHIENNVIPEGNGDSYDDSLNPFGDDDDEDYDNSMNPFAGEPDDNSLKKKKKRAPLPPTSSTPMKSKRSAPTPPRPVDGPKKSPPIRPSRPPSLTPKKEGEVNRRKKSPAPPRPPPPKREVAAEEKVSIEEIEKELHELDERQTHLENKGRELEDKLRQANQEQEEELMIEWFVLVNEKNDCIRAESELMYQQKQQDLETKHEDIEFELRTIMMKPDHTRTDKDRAREAELMEKLVEIVEKRNSIVESMDEDRIRFQEADEAIHKMMSTKGATESSELGIVVVNPEKIPKKEKKEKKNPFSCIPLCGSTKEE</sequence>
<proteinExistence type="predicted"/>
<feature type="region of interest" description="Disordered" evidence="5">
    <location>
        <begin position="192"/>
        <end position="251"/>
    </location>
</feature>
<accession>A0A8J1UKK5</accession>
<feature type="compositionally biased region" description="Low complexity" evidence="5">
    <location>
        <begin position="225"/>
        <end position="236"/>
    </location>
</feature>
<feature type="compositionally biased region" description="Basic and acidic residues" evidence="5">
    <location>
        <begin position="601"/>
        <end position="625"/>
    </location>
</feature>
<feature type="compositionally biased region" description="Basic and acidic residues" evidence="5">
    <location>
        <begin position="945"/>
        <end position="986"/>
    </location>
</feature>
<feature type="compositionally biased region" description="Polar residues" evidence="5">
    <location>
        <begin position="794"/>
        <end position="806"/>
    </location>
</feature>
<feature type="compositionally biased region" description="Acidic residues" evidence="5">
    <location>
        <begin position="678"/>
        <end position="687"/>
    </location>
</feature>
<dbReference type="PANTHER" id="PTHR23167:SF46">
    <property type="entry name" value="EPS15 HOMOLOGY DOMAIN CONTAINING PROTEIN-BINDING PROTEIN 1, ISOFORM F"/>
    <property type="match status" value="1"/>
</dbReference>
<dbReference type="AlphaFoldDB" id="A0A8J1UKK5"/>
<protein>
    <submittedName>
        <fullName evidence="6">Uncharacterized protein</fullName>
    </submittedName>
</protein>
<dbReference type="CDD" id="cd21253">
    <property type="entry name" value="CH_MICALL2"/>
    <property type="match status" value="1"/>
</dbReference>
<comment type="caution">
    <text evidence="6">The sequence shown here is derived from an EMBL/GenBank/DDBJ whole genome shotgun (WGS) entry which is preliminary data.</text>
</comment>
<feature type="region of interest" description="Disordered" evidence="5">
    <location>
        <begin position="601"/>
        <end position="986"/>
    </location>
</feature>
<keyword evidence="4" id="KW-0175">Coiled coil</keyword>
<feature type="compositionally biased region" description="Polar residues" evidence="5">
    <location>
        <begin position="360"/>
        <end position="370"/>
    </location>
</feature>
<dbReference type="InterPro" id="IPR022735">
    <property type="entry name" value="bMERB_dom"/>
</dbReference>
<feature type="compositionally biased region" description="Low complexity" evidence="5">
    <location>
        <begin position="654"/>
        <end position="670"/>
    </location>
</feature>
<dbReference type="PROSITE" id="PS51848">
    <property type="entry name" value="BMERB"/>
    <property type="match status" value="1"/>
</dbReference>
<dbReference type="SMART" id="SM00033">
    <property type="entry name" value="CH"/>
    <property type="match status" value="1"/>
</dbReference>
<feature type="compositionally biased region" description="Basic and acidic residues" evidence="5">
    <location>
        <begin position="382"/>
        <end position="408"/>
    </location>
</feature>
<feature type="compositionally biased region" description="Pro residues" evidence="5">
    <location>
        <begin position="899"/>
        <end position="922"/>
    </location>
</feature>
<evidence type="ECO:0000256" key="2">
    <source>
        <dbReference type="ARBA" id="ARBA00022553"/>
    </source>
</evidence>
<dbReference type="SUPFAM" id="SSF47576">
    <property type="entry name" value="Calponin-homology domain, CH-domain"/>
    <property type="match status" value="1"/>
</dbReference>
<feature type="region of interest" description="Disordered" evidence="5">
    <location>
        <begin position="270"/>
        <end position="474"/>
    </location>
</feature>
<dbReference type="GO" id="GO:0005768">
    <property type="term" value="C:endosome"/>
    <property type="evidence" value="ECO:0007669"/>
    <property type="project" value="UniProtKB-SubCell"/>
</dbReference>
<gene>
    <name evidence="6" type="ORF">OFUS_LOCUS18505</name>
</gene>
<reference evidence="6" key="1">
    <citation type="submission" date="2022-03" db="EMBL/GenBank/DDBJ databases">
        <authorList>
            <person name="Martin C."/>
        </authorList>
    </citation>
    <scope>NUCLEOTIDE SEQUENCE</scope>
</reference>
<dbReference type="InterPro" id="IPR036872">
    <property type="entry name" value="CH_dom_sf"/>
</dbReference>
<dbReference type="PANTHER" id="PTHR23167">
    <property type="entry name" value="CALPONIN HOMOLOGY DOMAIN-CONTAINING PROTEIN DDB_G0272472-RELATED"/>
    <property type="match status" value="1"/>
</dbReference>
<name>A0A8J1UKK5_OWEFU</name>
<dbReference type="OrthoDB" id="18853at2759"/>
<evidence type="ECO:0000256" key="3">
    <source>
        <dbReference type="ARBA" id="ARBA00022753"/>
    </source>
</evidence>
<dbReference type="SUPFAM" id="SSF57716">
    <property type="entry name" value="Glucocorticoid receptor-like (DNA-binding domain)"/>
    <property type="match status" value="1"/>
</dbReference>
<organism evidence="6 7">
    <name type="scientific">Owenia fusiformis</name>
    <name type="common">Polychaete worm</name>
    <dbReference type="NCBI Taxonomy" id="6347"/>
    <lineage>
        <taxon>Eukaryota</taxon>
        <taxon>Metazoa</taxon>
        <taxon>Spiralia</taxon>
        <taxon>Lophotrochozoa</taxon>
        <taxon>Annelida</taxon>
        <taxon>Polychaeta</taxon>
        <taxon>Sedentaria</taxon>
        <taxon>Canalipalpata</taxon>
        <taxon>Sabellida</taxon>
        <taxon>Oweniida</taxon>
        <taxon>Oweniidae</taxon>
        <taxon>Owenia</taxon>
    </lineage>
</organism>
<dbReference type="Pfam" id="PF12130">
    <property type="entry name" value="bMERB_dom"/>
    <property type="match status" value="1"/>
</dbReference>
<dbReference type="SMART" id="SM01203">
    <property type="entry name" value="DUF3585"/>
    <property type="match status" value="1"/>
</dbReference>
<feature type="region of interest" description="Disordered" evidence="5">
    <location>
        <begin position="488"/>
        <end position="546"/>
    </location>
</feature>
<keyword evidence="3" id="KW-0967">Endosome</keyword>
<evidence type="ECO:0000256" key="5">
    <source>
        <dbReference type="SAM" id="MobiDB-lite"/>
    </source>
</evidence>
<evidence type="ECO:0000313" key="6">
    <source>
        <dbReference type="EMBL" id="CAH1793684.1"/>
    </source>
</evidence>
<feature type="compositionally biased region" description="Basic and acidic residues" evidence="5">
    <location>
        <begin position="689"/>
        <end position="703"/>
    </location>
</feature>
<evidence type="ECO:0000256" key="1">
    <source>
        <dbReference type="ARBA" id="ARBA00004177"/>
    </source>
</evidence>
<dbReference type="Gene3D" id="1.10.418.10">
    <property type="entry name" value="Calponin-like domain"/>
    <property type="match status" value="1"/>
</dbReference>
<evidence type="ECO:0000256" key="4">
    <source>
        <dbReference type="ARBA" id="ARBA00023054"/>
    </source>
</evidence>
<dbReference type="Pfam" id="PF00307">
    <property type="entry name" value="CH"/>
    <property type="match status" value="1"/>
</dbReference>
<feature type="compositionally biased region" description="Basic and acidic residues" evidence="5">
    <location>
        <begin position="488"/>
        <end position="528"/>
    </location>
</feature>
<feature type="compositionally biased region" description="Basic and acidic residues" evidence="5">
    <location>
        <begin position="813"/>
        <end position="832"/>
    </location>
</feature>
<dbReference type="FunFam" id="1.10.418.10:FF:000023">
    <property type="entry name" value="EH domain-binding protein 1 isoform X1"/>
    <property type="match status" value="1"/>
</dbReference>
<feature type="compositionally biased region" description="Polar residues" evidence="5">
    <location>
        <begin position="277"/>
        <end position="289"/>
    </location>
</feature>
<feature type="region of interest" description="Disordered" evidence="5">
    <location>
        <begin position="1118"/>
        <end position="1140"/>
    </location>
</feature>
<comment type="subcellular location">
    <subcellularLocation>
        <location evidence="1">Endosome</location>
    </subcellularLocation>
</comment>
<feature type="compositionally biased region" description="Basic and acidic residues" evidence="5">
    <location>
        <begin position="723"/>
        <end position="732"/>
    </location>
</feature>
<feature type="region of interest" description="Disordered" evidence="5">
    <location>
        <begin position="129"/>
        <end position="154"/>
    </location>
</feature>
<evidence type="ECO:0000313" key="7">
    <source>
        <dbReference type="Proteomes" id="UP000749559"/>
    </source>
</evidence>
<feature type="compositionally biased region" description="Basic and acidic residues" evidence="5">
    <location>
        <begin position="207"/>
        <end position="219"/>
    </location>
</feature>
<keyword evidence="7" id="KW-1185">Reference proteome</keyword>
<feature type="compositionally biased region" description="Basic and acidic residues" evidence="5">
    <location>
        <begin position="314"/>
        <end position="354"/>
    </location>
</feature>